<dbReference type="InParanoid" id="B4D9F7"/>
<keyword evidence="1" id="KW-0472">Membrane</keyword>
<evidence type="ECO:0000313" key="3">
    <source>
        <dbReference type="Proteomes" id="UP000005824"/>
    </source>
</evidence>
<keyword evidence="1" id="KW-1133">Transmembrane helix</keyword>
<dbReference type="Proteomes" id="UP000005824">
    <property type="component" value="Unassembled WGS sequence"/>
</dbReference>
<evidence type="ECO:0000313" key="2">
    <source>
        <dbReference type="EMBL" id="EDY16918.1"/>
    </source>
</evidence>
<name>B4D9F7_9BACT</name>
<dbReference type="STRING" id="497964.CfE428DRAFT_5547"/>
<accession>B4D9F7</accession>
<gene>
    <name evidence="2" type="ORF">CfE428DRAFT_5547</name>
</gene>
<comment type="caution">
    <text evidence="2">The sequence shown here is derived from an EMBL/GenBank/DDBJ whole genome shotgun (WGS) entry which is preliminary data.</text>
</comment>
<keyword evidence="1" id="KW-0812">Transmembrane</keyword>
<dbReference type="AlphaFoldDB" id="B4D9F7"/>
<dbReference type="RefSeq" id="WP_006982868.1">
    <property type="nucleotide sequence ID" value="NZ_ABVL01000026.1"/>
</dbReference>
<proteinExistence type="predicted"/>
<dbReference type="Pfam" id="PF13252">
    <property type="entry name" value="Phage_capsid_3"/>
    <property type="match status" value="1"/>
</dbReference>
<dbReference type="EMBL" id="ABVL01000026">
    <property type="protein sequence ID" value="EDY16918.1"/>
    <property type="molecule type" value="Genomic_DNA"/>
</dbReference>
<reference evidence="2 3" key="1">
    <citation type="journal article" date="2011" name="J. Bacteriol.">
        <title>Genome sequence of Chthoniobacter flavus Ellin428, an aerobic heterotrophic soil bacterium.</title>
        <authorList>
            <person name="Kant R."/>
            <person name="van Passel M.W."/>
            <person name="Palva A."/>
            <person name="Lucas S."/>
            <person name="Lapidus A."/>
            <person name="Glavina Del Rio T."/>
            <person name="Dalin E."/>
            <person name="Tice H."/>
            <person name="Bruce D."/>
            <person name="Goodwin L."/>
            <person name="Pitluck S."/>
            <person name="Larimer F.W."/>
            <person name="Land M.L."/>
            <person name="Hauser L."/>
            <person name="Sangwan P."/>
            <person name="de Vos W.M."/>
            <person name="Janssen P.H."/>
            <person name="Smidt H."/>
        </authorList>
    </citation>
    <scope>NUCLEOTIDE SEQUENCE [LARGE SCALE GENOMIC DNA]</scope>
    <source>
        <strain evidence="2 3">Ellin428</strain>
    </source>
</reference>
<dbReference type="InterPro" id="IPR025267">
    <property type="entry name" value="ORF017-like"/>
</dbReference>
<dbReference type="eggNOG" id="ENOG50338U1">
    <property type="taxonomic scope" value="Bacteria"/>
</dbReference>
<protein>
    <submittedName>
        <fullName evidence="2">Uncharacterized protein</fullName>
    </submittedName>
</protein>
<feature type="transmembrane region" description="Helical" evidence="1">
    <location>
        <begin position="12"/>
        <end position="36"/>
    </location>
</feature>
<sequence>MKHLITRAGITLGAALLVSPAGWLATLTVALLAAFINPCAYGYVGMANIAAVAGSTKTQIIGSAAHDEEVAWEMKVGVIAAASSPFADNMTGAPGSGKPIIVKNDFSKLRGTTINITTVDQLGGPVVGGNAARTGNEEAVSPGDFQLVVDLGFFPVAIDNTGKSQTVIGAEWDDISQELLAVRIAKQQSDDAMQDLKCEATSDNLILPNGKTIDTLGTADVFSTSVIEKSGGRLHDLGAIPFDARTTTMKDQMHGRINRYLQFTSQQNARPLKGDSVWQEAAKFAKERGDKNPLFTGEYYEYDNNVLYPWHVIQHGAIGSIGAALQPDALLGTAIAAKGTSITLPTAATIDGGGSTAKATATPLRNFFEFFSLYAYSPINRVSRTYNARPTGYTSPLGNSLGNKGFFVIIDSVTGLASFFSYTGNNGNTLTGVVRLGSTTTGDYNQNVGDVSWNTGAWLTTADGAGFLGVSEGAIAAGSKIYETNSKGVPLGYGFGMGEMALVCGYGRIALPGNSFAKGIHRTEWVMPHNQAFSKGIETCYGTAAFKRPDGKTPNYTLNVFARKIDGFPVIA</sequence>
<evidence type="ECO:0000256" key="1">
    <source>
        <dbReference type="SAM" id="Phobius"/>
    </source>
</evidence>
<keyword evidence="3" id="KW-1185">Reference proteome</keyword>
<organism evidence="2 3">
    <name type="scientific">Chthoniobacter flavus Ellin428</name>
    <dbReference type="NCBI Taxonomy" id="497964"/>
    <lineage>
        <taxon>Bacteria</taxon>
        <taxon>Pseudomonadati</taxon>
        <taxon>Verrucomicrobiota</taxon>
        <taxon>Spartobacteria</taxon>
        <taxon>Chthoniobacterales</taxon>
        <taxon>Chthoniobacteraceae</taxon>
        <taxon>Chthoniobacter</taxon>
    </lineage>
</organism>